<evidence type="ECO:0000259" key="2">
    <source>
        <dbReference type="PROSITE" id="PS50110"/>
    </source>
</evidence>
<dbReference type="GO" id="GO:0006355">
    <property type="term" value="P:regulation of DNA-templated transcription"/>
    <property type="evidence" value="ECO:0007669"/>
    <property type="project" value="InterPro"/>
</dbReference>
<dbReference type="GO" id="GO:0005829">
    <property type="term" value="C:cytosol"/>
    <property type="evidence" value="ECO:0007669"/>
    <property type="project" value="TreeGrafter"/>
</dbReference>
<dbReference type="InterPro" id="IPR036388">
    <property type="entry name" value="WH-like_DNA-bd_sf"/>
</dbReference>
<dbReference type="Pfam" id="PF00072">
    <property type="entry name" value="Response_reg"/>
    <property type="match status" value="1"/>
</dbReference>
<dbReference type="InterPro" id="IPR016032">
    <property type="entry name" value="Sig_transdc_resp-reg_C-effctor"/>
</dbReference>
<name>A0A6J7JEL4_9ZZZZ</name>
<dbReference type="EMBL" id="CAFBMK010000246">
    <property type="protein sequence ID" value="CAB4941094.1"/>
    <property type="molecule type" value="Genomic_DNA"/>
</dbReference>
<dbReference type="InterPro" id="IPR011006">
    <property type="entry name" value="CheY-like_superfamily"/>
</dbReference>
<dbReference type="Gene3D" id="3.40.50.2300">
    <property type="match status" value="1"/>
</dbReference>
<protein>
    <submittedName>
        <fullName evidence="4">Unannotated protein</fullName>
    </submittedName>
</protein>
<organism evidence="4">
    <name type="scientific">freshwater metagenome</name>
    <dbReference type="NCBI Taxonomy" id="449393"/>
    <lineage>
        <taxon>unclassified sequences</taxon>
        <taxon>metagenomes</taxon>
        <taxon>ecological metagenomes</taxon>
    </lineage>
</organism>
<proteinExistence type="predicted"/>
<evidence type="ECO:0000256" key="1">
    <source>
        <dbReference type="ARBA" id="ARBA00023125"/>
    </source>
</evidence>
<dbReference type="PANTHER" id="PTHR48111:SF76">
    <property type="entry name" value="TWO-COMPONENT RESPONSE REGULATOR"/>
    <property type="match status" value="1"/>
</dbReference>
<dbReference type="CDD" id="cd00383">
    <property type="entry name" value="trans_reg_C"/>
    <property type="match status" value="1"/>
</dbReference>
<sequence length="225" mass="24491">MQILLVEDDPETGGAIKRHLVRAGHDVRLIADGHAAAVAGAARRFDVAILDRALPSRDGLTVLQSWRAAGLTVPVLLLTGMTRVEERIEGLTAGADDYLSKPFDLGELEARLVAITRRRSVETATPRLCAGGLELDLVQRSVIAVDQNRSVKLLPRECGMLALLIRNSGTIVTRKMLIEAVWGYAFDPGTNIVESHMCRLRTKLAGFGLEPIETLRGLGYRFAVS</sequence>
<keyword evidence="1" id="KW-0238">DNA-binding</keyword>
<reference evidence="4" key="1">
    <citation type="submission" date="2020-05" db="EMBL/GenBank/DDBJ databases">
        <authorList>
            <person name="Chiriac C."/>
            <person name="Salcher M."/>
            <person name="Ghai R."/>
            <person name="Kavagutti S V."/>
        </authorList>
    </citation>
    <scope>NUCLEOTIDE SEQUENCE</scope>
</reference>
<dbReference type="GO" id="GO:0000156">
    <property type="term" value="F:phosphorelay response regulator activity"/>
    <property type="evidence" value="ECO:0007669"/>
    <property type="project" value="TreeGrafter"/>
</dbReference>
<dbReference type="InterPro" id="IPR001867">
    <property type="entry name" value="OmpR/PhoB-type_DNA-bd"/>
</dbReference>
<dbReference type="SMART" id="SM00448">
    <property type="entry name" value="REC"/>
    <property type="match status" value="1"/>
</dbReference>
<dbReference type="PROSITE" id="PS51755">
    <property type="entry name" value="OMPR_PHOB"/>
    <property type="match status" value="1"/>
</dbReference>
<dbReference type="PANTHER" id="PTHR48111">
    <property type="entry name" value="REGULATOR OF RPOS"/>
    <property type="match status" value="1"/>
</dbReference>
<dbReference type="Pfam" id="PF00486">
    <property type="entry name" value="Trans_reg_C"/>
    <property type="match status" value="1"/>
</dbReference>
<dbReference type="InterPro" id="IPR039420">
    <property type="entry name" value="WalR-like"/>
</dbReference>
<dbReference type="Gene3D" id="1.10.10.10">
    <property type="entry name" value="Winged helix-like DNA-binding domain superfamily/Winged helix DNA-binding domain"/>
    <property type="match status" value="1"/>
</dbReference>
<feature type="domain" description="Response regulatory" evidence="2">
    <location>
        <begin position="2"/>
        <end position="116"/>
    </location>
</feature>
<dbReference type="AlphaFoldDB" id="A0A6J7JEL4"/>
<gene>
    <name evidence="4" type="ORF">UFOPK3564_02955</name>
</gene>
<dbReference type="GO" id="GO:0032993">
    <property type="term" value="C:protein-DNA complex"/>
    <property type="evidence" value="ECO:0007669"/>
    <property type="project" value="TreeGrafter"/>
</dbReference>
<dbReference type="InterPro" id="IPR001789">
    <property type="entry name" value="Sig_transdc_resp-reg_receiver"/>
</dbReference>
<evidence type="ECO:0000313" key="4">
    <source>
        <dbReference type="EMBL" id="CAB4941094.1"/>
    </source>
</evidence>
<dbReference type="SUPFAM" id="SSF52172">
    <property type="entry name" value="CheY-like"/>
    <property type="match status" value="1"/>
</dbReference>
<dbReference type="SUPFAM" id="SSF46894">
    <property type="entry name" value="C-terminal effector domain of the bipartite response regulators"/>
    <property type="match status" value="1"/>
</dbReference>
<evidence type="ECO:0000259" key="3">
    <source>
        <dbReference type="PROSITE" id="PS51755"/>
    </source>
</evidence>
<dbReference type="GO" id="GO:0000976">
    <property type="term" value="F:transcription cis-regulatory region binding"/>
    <property type="evidence" value="ECO:0007669"/>
    <property type="project" value="TreeGrafter"/>
</dbReference>
<feature type="domain" description="OmpR/PhoB-type" evidence="3">
    <location>
        <begin position="125"/>
        <end position="224"/>
    </location>
</feature>
<dbReference type="SMART" id="SM00862">
    <property type="entry name" value="Trans_reg_C"/>
    <property type="match status" value="1"/>
</dbReference>
<dbReference type="PROSITE" id="PS50110">
    <property type="entry name" value="RESPONSE_REGULATORY"/>
    <property type="match status" value="1"/>
</dbReference>
<accession>A0A6J7JEL4</accession>